<keyword evidence="18" id="KW-0508">mRNA splicing</keyword>
<evidence type="ECO:0000256" key="11">
    <source>
        <dbReference type="ARBA" id="ARBA00022728"/>
    </source>
</evidence>
<feature type="region of interest" description="Disordered" evidence="26">
    <location>
        <begin position="3144"/>
        <end position="3167"/>
    </location>
</feature>
<keyword evidence="20 30" id="KW-0687">Ribonucleoprotein</keyword>
<feature type="region of interest" description="Disordered" evidence="26">
    <location>
        <begin position="812"/>
        <end position="913"/>
    </location>
</feature>
<keyword evidence="11" id="KW-0747">Spliceosome</keyword>
<dbReference type="InterPro" id="IPR017441">
    <property type="entry name" value="Protein_kinase_ATP_BS"/>
</dbReference>
<feature type="compositionally biased region" description="Acidic residues" evidence="26">
    <location>
        <begin position="2617"/>
        <end position="2627"/>
    </location>
</feature>
<dbReference type="GO" id="GO:0004674">
    <property type="term" value="F:protein serine/threonine kinase activity"/>
    <property type="evidence" value="ECO:0007669"/>
    <property type="project" value="UniProtKB-KW"/>
</dbReference>
<feature type="compositionally biased region" description="Polar residues" evidence="26">
    <location>
        <begin position="2490"/>
        <end position="2505"/>
    </location>
</feature>
<feature type="compositionally biased region" description="Basic and acidic residues" evidence="26">
    <location>
        <begin position="968"/>
        <end position="985"/>
    </location>
</feature>
<comment type="subcellular location">
    <subcellularLocation>
        <location evidence="1">Membrane</location>
    </subcellularLocation>
    <subcellularLocation>
        <location evidence="2">Nucleus</location>
        <location evidence="2">Cajal body</location>
    </subcellularLocation>
</comment>
<dbReference type="PANTHER" id="PTHR24417:SF2">
    <property type="entry name" value="SERINE_THREONINE-PROTEIN KINASE LMTK3"/>
    <property type="match status" value="1"/>
</dbReference>
<evidence type="ECO:0000256" key="13">
    <source>
        <dbReference type="ARBA" id="ARBA00022777"/>
    </source>
</evidence>
<dbReference type="OrthoDB" id="5973359at2759"/>
<keyword evidence="8" id="KW-0507">mRNA processing</keyword>
<evidence type="ECO:0000256" key="23">
    <source>
        <dbReference type="ARBA" id="ARBA00047899"/>
    </source>
</evidence>
<evidence type="ECO:0000256" key="4">
    <source>
        <dbReference type="ARBA" id="ARBA00012513"/>
    </source>
</evidence>
<feature type="region of interest" description="Disordered" evidence="26">
    <location>
        <begin position="2683"/>
        <end position="2741"/>
    </location>
</feature>
<feature type="compositionally biased region" description="Low complexity" evidence="26">
    <location>
        <begin position="2550"/>
        <end position="2559"/>
    </location>
</feature>
<evidence type="ECO:0000256" key="6">
    <source>
        <dbReference type="ARBA" id="ARBA00022527"/>
    </source>
</evidence>
<dbReference type="Pfam" id="PF09785">
    <property type="entry name" value="Prp31_C"/>
    <property type="match status" value="1"/>
</dbReference>
<feature type="compositionally biased region" description="Basic and acidic residues" evidence="26">
    <location>
        <begin position="2560"/>
        <end position="2573"/>
    </location>
</feature>
<dbReference type="EMBL" id="RJVU01062584">
    <property type="protein sequence ID" value="ROJ29265.1"/>
    <property type="molecule type" value="Genomic_DNA"/>
</dbReference>
<feature type="compositionally biased region" description="Acidic residues" evidence="26">
    <location>
        <begin position="426"/>
        <end position="435"/>
    </location>
</feature>
<sequence length="3307" mass="367605">MSLQCWVIVLVGLMSYFNPERALGAPQKEVSVSRDSSLSPPPYVIVLISCSGLVSFVLLLLTCLCCKRGGVGFNEFDNAEGEECSGASSPVPEDSLSSCPSLPEVYTLPLRDKNCPILPNGTDGSQCFRRHTLNYLQEIGNGWFGKVILAEVLCDCSSYQAVVKELRVSASPLEQRKFLAESEPYRSLQHPNILQCLGQCSESIPFLLVMEFCQLGDLKRYLRAQRKSDGMTPDLLNRDLLNLQRMAYEITSGLVHLHENNYIHSDLALRNILLTSDLTVRIGDYGLSHNQYKEDYYLTPDKLWIPLRWIAPELLEEFRGNLIVTDQTKTSNVWSLGVVIWELFEFGAQPHRHLSDEEVLTFVIRERQITLAQPRLKLAHADYWYEVMQSCWLPSSQRPTVNEVFLLLSSLLAAEQGSRKSSRRDEDEEDYEEDSGQGRRGESDESFERRWDALRPPAFQSAAHKLLREREYGREDGCLRGNGNSYPLLDPVDNMITPTSELDDILTVTETSKGLNFEYFWEKAHGRRGYKPLPPPQPIPTPNSGHRQTLDTPTVVPVISARSPSLASEYYIRLEEHTPQDNSPSLGKGCSLRTNSVCPGDLELVELQTGTTGKDRPAFIQQDGFTRGTSQTVRSSEVKVLVPNTGLVEFSKESCNRVTDYAVIDIGETNQKSFGLQAPILPPKPRSMSMSSGSHLHSRPLPAPPLGYARTYGLDVYPGSSYSTGRVETSDSLLMSSLSKANFDHLGLNRTHQKLPPSPSLSPSIPPSSGSQSLFLPPQTCPPPLPPHYRLQKGQNYSLEMHSRYNAMHLQRDPLSCDHTDKKEYADRGMTRSQSLYNSRDGPDMYTTDNDPYSRMTRSQSTIPKIERTSSSSPEFSKDEDDEDDDDDSAFMSPHRPTTIQHTNLADEPDPATTELFSRGMKRTQSRLATILPAIWREDAVMQRERVAAARKSPIHLFLTEISNDSVDMKDGESSWARENDGRKDKGMRRSLSLVTELDSSSQTWASDKDFLHGYEGSAKKRDLFLTEIETSVSDCEDAYDGEGGTPVSRFGTTPHPFAHHSDLPVYVEAEEAFSSGMKKSHSLLSEISNESVEPEPKTGEMTREEFLKEIQSAETFLTEIITRQRKKEESVSPAPLSPEYESICIDPESSQTIQFESERARAGKPPGDTKEAIYAQVTKRAKRSEIKVAMRPEIPVLQIASELQNLESSQKLSPVSCFTPEIQIEKCSLIDFPSSEVMPKNGPLLEQMSPVIQEKQDSQVSQNQHDRISEGPVETSNMHNSNGSQSCDKILITGDTQIRIGDENDLKVMFVQAKEQMQKNDYSVSPGIDVMTSNVTFEEYAHNEELSEHPKQSQNESNSLDLSQYRNSTSGTSSTKAREYSSDVSQHSPSDNRQNLEMETSSKSLKQTTLTDKEPSLRTMCNEKDMKMANEKILPSDTLCLNESNTDDFHSPMVHEPNSDQSLSTMTPTDSALSPSTSSSMDCLTPGDSWLGGGSNGWRALGNETPHRDSAYFSDSDLDGGEGLGRRGTDVLGPSRSSGVRAVERGILMGIEEKFEDERLLEHFEKEVKIKQDMQELWVSNDSSDIEKGLIQGAVISGDSQSECNTEFIAKLFSNGEDEPNKGVPFSNSSLNFQNSSLVKNSELVISHTFSKERMLHDSGAIDLTLLAHIVSEPQKPISGPVCQEELIEDCSYLQTAKYKEARCTSPDFPTGEQSSDKSKSRLSRFYSLQSDYSKCTSSPEINIKLSNDDTKCGLTQFIWSETNPEGHTGGERGELEIQDTDANELGLRNLSYSEESEEEQAKERSESQLAVGELCFTIKESSQNAAEEEVSSMELSKDKRSEEFGRGASMGLELKEKELWSALEEDYGTVETVRGEFNCQTFQQGELHLWPVENDQWAAAEDQTPEVGLGSELFPSFGKKAWAEEEHLMISHEFWESEANDELADSESHPSAQRICEDTFNDEKVGQVDYPPPERLILSDGVKGTFSSLQAPLERLDFQQEENIENLDIENGSPEDYTRNMKIEVENLENPELEAPGQHRPVEMVIDTQNSETFLQKYVGDELFRVEDNKEFDSHENMVGVRGCMTHSPSFSITNASTDELELLQYHKEPLSSHNSNVPRDQTEATWAPKTEASKILIADLEDHQTCTIDLADNSHIISVYPECHSTETNRHDVDSNHCSAMISDVFFEKERSDSPCFPSLTISTDPEPCKIHSSNVQCSAPALISMELSECAASPHAGLGKCQGPSSFPNTVHHIEIKTSSNMFCATNQTSTKGHEEPSGCSDDANCLNQSLEELATSTTTQSKGITANLGQKLHTSLMKENHIHPESNAIREDDRNSLSQKAAHPPLSQCSLNSIPELLISEWKDLDEEPLEDFEKLEQLCCISGDEETLGDLFLGNLDLLESLKRNPEQRTSGAGGIINQDDSADLEKKTGVELKEEVDGITKSTTAVLQHSEQYENISPNFPGETQQSVEKRTGQHVPKPLSPCHSTDGSKGQRSLSKMQTKNGLMMQVCEERLQYSLSENVQTNVLWGSTVSDSVILHPWGASTTSSSVESVASKDLDNESSKEETPPSSPSVSVSESAETQTEGLTVLEQPEVTSSLPVANQAMKGSDPDEDEEEEQEDESPRRVIVVTETDVDKRVGLRSLLKSPKEPVDKENRDRGRNVSFFDDVTVYLFDQETPTNELSSGSTSSSPHGKKPPSTDGFGSGSHKASKSKDHVVKSRSPTGVTSGSSSRFTFPKHLDKVYPPGVNEWPPLSSVTMTTPGGYFFNCEKKKDSRFKRLEAVQVLLTAAAGVMSLADELLADLEEAGEEEDGLYPGGEDGESDGEPGERQTGGLEDIPEEMEVDYSGTESVTSIAKLRHSKPFAEIMDKIGLYVGNQRKNSEVSGPVEADPEYRLIVAANNLTVEIDNELNIIHKFVRDKYSKRFPELESLVPNALDYIRTVKELGNNLEKCKNNETLQQILTNATIMVVSVTASTTQGTMLGDDELQRLEEACDMALELNQSKHRIYEYVESRMSFIAPNLSIIVGASTAAKIMGVAGGLTNLSKMPACNLMLLGAQRRTLSGFSSTSLLPHTGYIYHCDVVQTLPPDLRRKAARLVAAKCTLASRVDSFHESAVGKVGYDLKEEIERKFDKWQEPPPVKQVKPLPAPLDGQRKKRGGRRYRKMKERLGLTEIRKHANRMTFAEIEDDAYQEDLGFSLGQLGKSGSGRVRQAQVNDSTKARISKSLQRTLQKQSMTYGGKSTVRDRSSGTSSSVAFTPLQGLEIVNPQAAEKKVAEANQKYFSNMAEFLKIKREKEDKV</sequence>
<dbReference type="PROSITE" id="PS51358">
    <property type="entry name" value="NOP"/>
    <property type="match status" value="1"/>
</dbReference>
<feature type="compositionally biased region" description="Low complexity" evidence="26">
    <location>
        <begin position="1402"/>
        <end position="1411"/>
    </location>
</feature>
<evidence type="ECO:0000256" key="19">
    <source>
        <dbReference type="ARBA" id="ARBA00023242"/>
    </source>
</evidence>
<evidence type="ECO:0000256" key="20">
    <source>
        <dbReference type="ARBA" id="ARBA00023274"/>
    </source>
</evidence>
<feature type="compositionally biased region" description="Low complexity" evidence="26">
    <location>
        <begin position="2690"/>
        <end position="2706"/>
    </location>
</feature>
<feature type="compositionally biased region" description="Pro residues" evidence="26">
    <location>
        <begin position="756"/>
        <end position="766"/>
    </location>
</feature>
<dbReference type="InterPro" id="IPR001245">
    <property type="entry name" value="Ser-Thr/Tyr_kinase_cat_dom"/>
</dbReference>
<evidence type="ECO:0000256" key="3">
    <source>
        <dbReference type="ARBA" id="ARBA00005572"/>
    </source>
</evidence>
<evidence type="ECO:0000259" key="29">
    <source>
        <dbReference type="PROSITE" id="PS51358"/>
    </source>
</evidence>
<dbReference type="GO" id="GO:0015030">
    <property type="term" value="C:Cajal body"/>
    <property type="evidence" value="ECO:0007669"/>
    <property type="project" value="UniProtKB-SubCell"/>
</dbReference>
<evidence type="ECO:0000313" key="31">
    <source>
        <dbReference type="Proteomes" id="UP000281406"/>
    </source>
</evidence>
<evidence type="ECO:0000259" key="28">
    <source>
        <dbReference type="PROSITE" id="PS50011"/>
    </source>
</evidence>
<evidence type="ECO:0000256" key="10">
    <source>
        <dbReference type="ARBA" id="ARBA00022692"/>
    </source>
</evidence>
<dbReference type="Pfam" id="PF07714">
    <property type="entry name" value="PK_Tyr_Ser-Thr"/>
    <property type="match status" value="1"/>
</dbReference>
<evidence type="ECO:0000256" key="26">
    <source>
        <dbReference type="SAM" id="MobiDB-lite"/>
    </source>
</evidence>
<feature type="compositionally biased region" description="Polar residues" evidence="26">
    <location>
        <begin position="847"/>
        <end position="863"/>
    </location>
</feature>
<feature type="compositionally biased region" description="Acidic residues" evidence="26">
    <location>
        <begin position="878"/>
        <end position="889"/>
    </location>
</feature>
<keyword evidence="19" id="KW-0539">Nucleus</keyword>
<feature type="region of interest" description="Disordered" evidence="26">
    <location>
        <begin position="749"/>
        <end position="791"/>
    </location>
</feature>
<dbReference type="GO" id="GO:0016020">
    <property type="term" value="C:membrane"/>
    <property type="evidence" value="ECO:0007669"/>
    <property type="project" value="UniProtKB-SubCell"/>
</dbReference>
<dbReference type="PROSITE" id="PS00107">
    <property type="entry name" value="PROTEIN_KINASE_ATP"/>
    <property type="match status" value="1"/>
</dbReference>
<dbReference type="Proteomes" id="UP000281406">
    <property type="component" value="Unassembled WGS sequence"/>
</dbReference>
<comment type="similarity">
    <text evidence="3">Belongs to the PRP31 family.</text>
</comment>
<evidence type="ECO:0000256" key="12">
    <source>
        <dbReference type="ARBA" id="ARBA00022741"/>
    </source>
</evidence>
<evidence type="ECO:0000256" key="27">
    <source>
        <dbReference type="SAM" id="SignalP"/>
    </source>
</evidence>
<keyword evidence="17" id="KW-0472">Membrane</keyword>
<feature type="region of interest" description="Disordered" evidence="26">
    <location>
        <begin position="2814"/>
        <end position="2846"/>
    </location>
</feature>
<evidence type="ECO:0000256" key="7">
    <source>
        <dbReference type="ARBA" id="ARBA00022553"/>
    </source>
</evidence>
<dbReference type="SMART" id="SM00931">
    <property type="entry name" value="NOSIC"/>
    <property type="match status" value="1"/>
</dbReference>
<feature type="region of interest" description="Disordered" evidence="26">
    <location>
        <begin position="418"/>
        <end position="447"/>
    </location>
</feature>
<evidence type="ECO:0000256" key="24">
    <source>
        <dbReference type="ARBA" id="ARBA00048679"/>
    </source>
</evidence>
<protein>
    <recommendedName>
        <fullName evidence="5">U4/U6 small nuclear ribonucleoprotein Prp31</fullName>
        <ecNumber evidence="4">2.7.11.1</ecNumber>
    </recommendedName>
    <alternativeName>
        <fullName evidence="21">Pre-mRNA-processing factor 31</fullName>
    </alternativeName>
</protein>
<dbReference type="GO" id="GO:0005737">
    <property type="term" value="C:cytoplasm"/>
    <property type="evidence" value="ECO:0007669"/>
    <property type="project" value="UniProtKB-ARBA"/>
</dbReference>
<accession>A0A3N0XRS9</accession>
<dbReference type="InterPro" id="IPR019175">
    <property type="entry name" value="Prp31_C"/>
</dbReference>
<feature type="region of interest" description="Disordered" evidence="26">
    <location>
        <begin position="1825"/>
        <end position="1844"/>
    </location>
</feature>
<feature type="compositionally biased region" description="Acidic residues" evidence="26">
    <location>
        <begin position="2814"/>
        <end position="2832"/>
    </location>
</feature>
<name>A0A3N0XRS9_ANAGA</name>
<feature type="compositionally biased region" description="Polar residues" evidence="26">
    <location>
        <begin position="2459"/>
        <end position="2474"/>
    </location>
</feature>
<keyword evidence="14 25" id="KW-0067">ATP-binding</keyword>
<keyword evidence="9" id="KW-0808">Transferase</keyword>
<feature type="region of interest" description="Disordered" evidence="26">
    <location>
        <begin position="2326"/>
        <end position="2351"/>
    </location>
</feature>
<evidence type="ECO:0000256" key="8">
    <source>
        <dbReference type="ARBA" id="ARBA00022664"/>
    </source>
</evidence>
<evidence type="ECO:0000313" key="30">
    <source>
        <dbReference type="EMBL" id="ROJ29265.1"/>
    </source>
</evidence>
<dbReference type="InterPro" id="IPR036070">
    <property type="entry name" value="Nop_dom_sf"/>
</dbReference>
<feature type="region of interest" description="Disordered" evidence="26">
    <location>
        <begin position="968"/>
        <end position="987"/>
    </location>
</feature>
<evidence type="ECO:0000256" key="9">
    <source>
        <dbReference type="ARBA" id="ARBA00022679"/>
    </source>
</evidence>
<dbReference type="GO" id="GO:0005524">
    <property type="term" value="F:ATP binding"/>
    <property type="evidence" value="ECO:0007669"/>
    <property type="project" value="UniProtKB-UniRule"/>
</dbReference>
<keyword evidence="13" id="KW-0418">Kinase</keyword>
<dbReference type="InterPro" id="IPR000719">
    <property type="entry name" value="Prot_kinase_dom"/>
</dbReference>
<feature type="region of interest" description="Disordered" evidence="26">
    <location>
        <begin position="1457"/>
        <end position="1483"/>
    </location>
</feature>
<keyword evidence="6" id="KW-0723">Serine/threonine-protein kinase</keyword>
<feature type="region of interest" description="Disordered" evidence="26">
    <location>
        <begin position="1343"/>
        <end position="1419"/>
    </location>
</feature>
<comment type="caution">
    <text evidence="30">The sequence shown here is derived from an EMBL/GenBank/DDBJ whole genome shotgun (WGS) entry which is preliminary data.</text>
</comment>
<comment type="function">
    <text evidence="22">Involved in pre-mRNA splicing as component of the spliceosome. Required for the assembly of the U4/U5/U6 tri-snRNP complex, one of the building blocks of the spliceosome.</text>
</comment>
<dbReference type="InterPro" id="IPR042239">
    <property type="entry name" value="Nop_C"/>
</dbReference>
<feature type="signal peptide" evidence="27">
    <location>
        <begin position="1"/>
        <end position="24"/>
    </location>
</feature>
<evidence type="ECO:0000256" key="5">
    <source>
        <dbReference type="ARBA" id="ARBA00013538"/>
    </source>
</evidence>
<gene>
    <name evidence="30" type="ORF">DPX16_13709</name>
</gene>
<dbReference type="Gene3D" id="1.10.246.90">
    <property type="entry name" value="Nop domain"/>
    <property type="match status" value="1"/>
</dbReference>
<evidence type="ECO:0000256" key="15">
    <source>
        <dbReference type="ARBA" id="ARBA00022884"/>
    </source>
</evidence>
<dbReference type="FunFam" id="1.10.287.4070:FF:000003">
    <property type="entry name" value="U4/U6 small nuclear ribonucleoprotein PRP31"/>
    <property type="match status" value="1"/>
</dbReference>
<feature type="compositionally biased region" description="Low complexity" evidence="26">
    <location>
        <begin position="767"/>
        <end position="778"/>
    </location>
</feature>
<dbReference type="InterPro" id="IPR012976">
    <property type="entry name" value="NOSIC"/>
</dbReference>
<dbReference type="PANTHER" id="PTHR24417">
    <property type="entry name" value="SERINE/THREONINE-PROTEIN KINASE LMTK1"/>
    <property type="match status" value="1"/>
</dbReference>
<dbReference type="GO" id="GO:0000398">
    <property type="term" value="P:mRNA splicing, via spliceosome"/>
    <property type="evidence" value="ECO:0007669"/>
    <property type="project" value="UniProtKB-ARBA"/>
</dbReference>
<dbReference type="SUPFAM" id="SSF89124">
    <property type="entry name" value="Nop domain"/>
    <property type="match status" value="1"/>
</dbReference>
<feature type="compositionally biased region" description="Polar residues" evidence="26">
    <location>
        <begin position="1383"/>
        <end position="1400"/>
    </location>
</feature>
<organism evidence="30 31">
    <name type="scientific">Anabarilius grahami</name>
    <name type="common">Kanglang fish</name>
    <name type="synonym">Barilius grahami</name>
    <dbReference type="NCBI Taxonomy" id="495550"/>
    <lineage>
        <taxon>Eukaryota</taxon>
        <taxon>Metazoa</taxon>
        <taxon>Chordata</taxon>
        <taxon>Craniata</taxon>
        <taxon>Vertebrata</taxon>
        <taxon>Euteleostomi</taxon>
        <taxon>Actinopterygii</taxon>
        <taxon>Neopterygii</taxon>
        <taxon>Teleostei</taxon>
        <taxon>Ostariophysi</taxon>
        <taxon>Cypriniformes</taxon>
        <taxon>Xenocyprididae</taxon>
        <taxon>Xenocypridinae</taxon>
        <taxon>Xenocypridinae incertae sedis</taxon>
        <taxon>Anabarilius</taxon>
    </lineage>
</organism>
<feature type="compositionally biased region" description="Low complexity" evidence="26">
    <location>
        <begin position="2578"/>
        <end position="2588"/>
    </location>
</feature>
<feature type="binding site" evidence="25">
    <location>
        <position position="164"/>
    </location>
    <ligand>
        <name>ATP</name>
        <dbReference type="ChEBI" id="CHEBI:30616"/>
    </ligand>
</feature>
<comment type="catalytic activity">
    <reaction evidence="23">
        <text>L-threonyl-[protein] + ATP = O-phospho-L-threonyl-[protein] + ADP + H(+)</text>
        <dbReference type="Rhea" id="RHEA:46608"/>
        <dbReference type="Rhea" id="RHEA-COMP:11060"/>
        <dbReference type="Rhea" id="RHEA-COMP:11605"/>
        <dbReference type="ChEBI" id="CHEBI:15378"/>
        <dbReference type="ChEBI" id="CHEBI:30013"/>
        <dbReference type="ChEBI" id="CHEBI:30616"/>
        <dbReference type="ChEBI" id="CHEBI:61977"/>
        <dbReference type="ChEBI" id="CHEBI:456216"/>
        <dbReference type="EC" id="2.7.11.1"/>
    </reaction>
</comment>
<dbReference type="PRINTS" id="PR00109">
    <property type="entry name" value="TYRKINASE"/>
</dbReference>
<keyword evidence="10" id="KW-0812">Transmembrane</keyword>
<feature type="compositionally biased region" description="Basic and acidic residues" evidence="26">
    <location>
        <begin position="812"/>
        <end position="830"/>
    </location>
</feature>
<evidence type="ECO:0000256" key="18">
    <source>
        <dbReference type="ARBA" id="ARBA00023187"/>
    </source>
</evidence>
<dbReference type="GO" id="GO:0005681">
    <property type="term" value="C:spliceosomal complex"/>
    <property type="evidence" value="ECO:0007669"/>
    <property type="project" value="UniProtKB-KW"/>
</dbReference>
<feature type="compositionally biased region" description="Polar residues" evidence="26">
    <location>
        <begin position="1353"/>
        <end position="1376"/>
    </location>
</feature>
<proteinExistence type="inferred from homology"/>
<dbReference type="FunFam" id="3.30.200.20:FF:000275">
    <property type="entry name" value="Apoptosis associated tyrosine kinase"/>
    <property type="match status" value="1"/>
</dbReference>
<evidence type="ECO:0000256" key="17">
    <source>
        <dbReference type="ARBA" id="ARBA00023136"/>
    </source>
</evidence>
<feature type="compositionally biased region" description="Basic and acidic residues" evidence="26">
    <location>
        <begin position="2326"/>
        <end position="2340"/>
    </location>
</feature>
<dbReference type="Gene3D" id="1.10.287.4070">
    <property type="match status" value="1"/>
</dbReference>
<feature type="region of interest" description="Disordered" evidence="26">
    <location>
        <begin position="2459"/>
        <end position="2505"/>
    </location>
</feature>
<comment type="catalytic activity">
    <reaction evidence="24">
        <text>L-seryl-[protein] + ATP = O-phospho-L-seryl-[protein] + ADP + H(+)</text>
        <dbReference type="Rhea" id="RHEA:17989"/>
        <dbReference type="Rhea" id="RHEA-COMP:9863"/>
        <dbReference type="Rhea" id="RHEA-COMP:11604"/>
        <dbReference type="ChEBI" id="CHEBI:15378"/>
        <dbReference type="ChEBI" id="CHEBI:29999"/>
        <dbReference type="ChEBI" id="CHEBI:30616"/>
        <dbReference type="ChEBI" id="CHEBI:83421"/>
        <dbReference type="ChEBI" id="CHEBI:456216"/>
        <dbReference type="EC" id="2.7.11.1"/>
    </reaction>
</comment>
<keyword evidence="16" id="KW-1133">Transmembrane helix</keyword>
<dbReference type="SMART" id="SM00220">
    <property type="entry name" value="S_TKc"/>
    <property type="match status" value="1"/>
</dbReference>
<evidence type="ECO:0000256" key="1">
    <source>
        <dbReference type="ARBA" id="ARBA00004370"/>
    </source>
</evidence>
<keyword evidence="27" id="KW-0732">Signal</keyword>
<dbReference type="InterPro" id="IPR011009">
    <property type="entry name" value="Kinase-like_dom_sf"/>
</dbReference>
<dbReference type="EC" id="2.7.11.1" evidence="4"/>
<evidence type="ECO:0000256" key="2">
    <source>
        <dbReference type="ARBA" id="ARBA00004408"/>
    </source>
</evidence>
<feature type="compositionally biased region" description="Basic and acidic residues" evidence="26">
    <location>
        <begin position="1343"/>
        <end position="1352"/>
    </location>
</feature>
<feature type="compositionally biased region" description="Basic and acidic residues" evidence="26">
    <location>
        <begin position="436"/>
        <end position="447"/>
    </location>
</feature>
<dbReference type="InterPro" id="IPR002687">
    <property type="entry name" value="Nop_dom"/>
</dbReference>
<feature type="region of interest" description="Disordered" evidence="26">
    <location>
        <begin position="2550"/>
        <end position="2637"/>
    </location>
</feature>
<dbReference type="GO" id="GO:0012505">
    <property type="term" value="C:endomembrane system"/>
    <property type="evidence" value="ECO:0007669"/>
    <property type="project" value="UniProtKB-ARBA"/>
</dbReference>
<feature type="chain" id="PRO_5018121073" description="U4/U6 small nuclear ribonucleoprotein Prp31" evidence="27">
    <location>
        <begin position="25"/>
        <end position="3307"/>
    </location>
</feature>
<dbReference type="PROSITE" id="PS50011">
    <property type="entry name" value="PROTEIN_KINASE_DOM"/>
    <property type="match status" value="1"/>
</dbReference>
<keyword evidence="12 25" id="KW-0547">Nucleotide-binding</keyword>
<feature type="compositionally biased region" description="Polar residues" evidence="26">
    <location>
        <begin position="2727"/>
        <end position="2740"/>
    </location>
</feature>
<dbReference type="Gene3D" id="1.10.510.10">
    <property type="entry name" value="Transferase(Phosphotransferase) domain 1"/>
    <property type="match status" value="1"/>
</dbReference>
<evidence type="ECO:0000256" key="21">
    <source>
        <dbReference type="ARBA" id="ARBA00030766"/>
    </source>
</evidence>
<reference evidence="30 31" key="1">
    <citation type="submission" date="2018-10" db="EMBL/GenBank/DDBJ databases">
        <title>Genome assembly for a Yunnan-Guizhou Plateau 3E fish, Anabarilius grahami (Regan), and its evolutionary and genetic applications.</title>
        <authorList>
            <person name="Jiang W."/>
        </authorList>
    </citation>
    <scope>NUCLEOTIDE SEQUENCE [LARGE SCALE GENOMIC DNA]</scope>
    <source>
        <strain evidence="30">AG-KIZ</strain>
        <tissue evidence="30">Muscle</tissue>
    </source>
</reference>
<dbReference type="PROSITE" id="PS00109">
    <property type="entry name" value="PROTEIN_KINASE_TYR"/>
    <property type="match status" value="1"/>
</dbReference>
<keyword evidence="15" id="KW-0694">RNA-binding</keyword>
<evidence type="ECO:0000256" key="22">
    <source>
        <dbReference type="ARBA" id="ARBA00045397"/>
    </source>
</evidence>
<dbReference type="GO" id="GO:0003723">
    <property type="term" value="F:RNA binding"/>
    <property type="evidence" value="ECO:0007669"/>
    <property type="project" value="UniProtKB-KW"/>
</dbReference>
<dbReference type="InterPro" id="IPR008266">
    <property type="entry name" value="Tyr_kinase_AS"/>
</dbReference>
<dbReference type="Pfam" id="PF01798">
    <property type="entry name" value="Nop"/>
    <property type="match status" value="1"/>
</dbReference>
<evidence type="ECO:0000256" key="16">
    <source>
        <dbReference type="ARBA" id="ARBA00022989"/>
    </source>
</evidence>
<evidence type="ECO:0000256" key="14">
    <source>
        <dbReference type="ARBA" id="ARBA00022840"/>
    </source>
</evidence>
<keyword evidence="7" id="KW-0597">Phosphoprotein</keyword>
<evidence type="ECO:0000256" key="25">
    <source>
        <dbReference type="PROSITE-ProRule" id="PRU10141"/>
    </source>
</evidence>
<feature type="domain" description="Nop" evidence="29">
    <location>
        <begin position="3025"/>
        <end position="3143"/>
    </location>
</feature>
<dbReference type="SUPFAM" id="SSF56112">
    <property type="entry name" value="Protein kinase-like (PK-like)"/>
    <property type="match status" value="1"/>
</dbReference>
<feature type="compositionally biased region" description="Low complexity" evidence="26">
    <location>
        <begin position="1468"/>
        <end position="1481"/>
    </location>
</feature>
<feature type="domain" description="Protein kinase" evidence="28">
    <location>
        <begin position="133"/>
        <end position="412"/>
    </location>
</feature>
<dbReference type="FunFam" id="1.10.246.90:FF:000002">
    <property type="entry name" value="U4/U6 small nuclear ribonucleoprotein Prp31"/>
    <property type="match status" value="1"/>
</dbReference>
<keyword evidence="31" id="KW-1185">Reference proteome</keyword>